<accession>A0A7W5EQT2</accession>
<name>A0A7W5EQT2_9GAMM</name>
<proteinExistence type="predicted"/>
<dbReference type="SUPFAM" id="SSF56059">
    <property type="entry name" value="Glutathione synthetase ATP-binding domain-like"/>
    <property type="match status" value="1"/>
</dbReference>
<evidence type="ECO:0000313" key="6">
    <source>
        <dbReference type="EMBL" id="MBB3229596.1"/>
    </source>
</evidence>
<comment type="caution">
    <text evidence="6">The sequence shown here is derived from an EMBL/GenBank/DDBJ whole genome shotgun (WGS) entry which is preliminary data.</text>
</comment>
<dbReference type="Gene3D" id="3.30.470.20">
    <property type="entry name" value="ATP-grasp fold, B domain"/>
    <property type="match status" value="1"/>
</dbReference>
<gene>
    <name evidence="6" type="ORF">FHR97_000411</name>
</gene>
<dbReference type="EMBL" id="JACHXR010000001">
    <property type="protein sequence ID" value="MBB3229596.1"/>
    <property type="molecule type" value="Genomic_DNA"/>
</dbReference>
<protein>
    <submittedName>
        <fullName evidence="6">Carbamoyl-phosphate synthase large subunit</fullName>
        <ecNumber evidence="6">6.3.5.5</ecNumber>
    </submittedName>
</protein>
<keyword evidence="1 6" id="KW-0436">Ligase</keyword>
<dbReference type="EC" id="6.3.5.5" evidence="6"/>
<reference evidence="6 7" key="1">
    <citation type="submission" date="2020-08" db="EMBL/GenBank/DDBJ databases">
        <title>Genomic Encyclopedia of Type Strains, Phase III (KMG-III): the genomes of soil and plant-associated and newly described type strains.</title>
        <authorList>
            <person name="Whitman W."/>
        </authorList>
    </citation>
    <scope>NUCLEOTIDE SEQUENCE [LARGE SCALE GENOMIC DNA]</scope>
    <source>
        <strain evidence="6 7">CECT 7744</strain>
    </source>
</reference>
<evidence type="ECO:0000313" key="7">
    <source>
        <dbReference type="Proteomes" id="UP000518892"/>
    </source>
</evidence>
<keyword evidence="3 4" id="KW-0067">ATP-binding</keyword>
<evidence type="ECO:0000259" key="5">
    <source>
        <dbReference type="PROSITE" id="PS50975"/>
    </source>
</evidence>
<dbReference type="Pfam" id="PF21360">
    <property type="entry name" value="PylC-like_N"/>
    <property type="match status" value="1"/>
</dbReference>
<keyword evidence="2 4" id="KW-0547">Nucleotide-binding</keyword>
<evidence type="ECO:0000256" key="3">
    <source>
        <dbReference type="ARBA" id="ARBA00022840"/>
    </source>
</evidence>
<dbReference type="InterPro" id="IPR048764">
    <property type="entry name" value="PylC_N"/>
</dbReference>
<dbReference type="PANTHER" id="PTHR43055">
    <property type="entry name" value="FORMATE-DEPENDENT PHOSPHORIBOSYLGLYCINAMIDE FORMYLTRANSFERASE"/>
    <property type="match status" value="1"/>
</dbReference>
<organism evidence="6 7">
    <name type="scientific">Halomonas stenophila</name>
    <dbReference type="NCBI Taxonomy" id="795312"/>
    <lineage>
        <taxon>Bacteria</taxon>
        <taxon>Pseudomonadati</taxon>
        <taxon>Pseudomonadota</taxon>
        <taxon>Gammaproteobacteria</taxon>
        <taxon>Oceanospirillales</taxon>
        <taxon>Halomonadaceae</taxon>
        <taxon>Halomonas</taxon>
    </lineage>
</organism>
<dbReference type="Pfam" id="PF15632">
    <property type="entry name" value="ATPgrasp_Ter"/>
    <property type="match status" value="1"/>
</dbReference>
<dbReference type="PROSITE" id="PS50975">
    <property type="entry name" value="ATP_GRASP"/>
    <property type="match status" value="1"/>
</dbReference>
<feature type="domain" description="ATP-grasp" evidence="5">
    <location>
        <begin position="138"/>
        <end position="329"/>
    </location>
</feature>
<evidence type="ECO:0000256" key="2">
    <source>
        <dbReference type="ARBA" id="ARBA00022741"/>
    </source>
</evidence>
<dbReference type="Proteomes" id="UP000518892">
    <property type="component" value="Unassembled WGS sequence"/>
</dbReference>
<dbReference type="GO" id="GO:0004088">
    <property type="term" value="F:carbamoyl-phosphate synthase (glutamine-hydrolyzing) activity"/>
    <property type="evidence" value="ECO:0007669"/>
    <property type="project" value="UniProtKB-EC"/>
</dbReference>
<dbReference type="RefSeq" id="WP_183382103.1">
    <property type="nucleotide sequence ID" value="NZ_JACHXR010000001.1"/>
</dbReference>
<dbReference type="PANTHER" id="PTHR43055:SF1">
    <property type="entry name" value="FORMATE-DEPENDENT PHOSPHORIBOSYLGLYCINAMIDE FORMYLTRANSFERASE"/>
    <property type="match status" value="1"/>
</dbReference>
<sequence>MIITRCWPAIASLPPTSLRAETLNILLTCAGRRHYLVEYFRRALQGRGRVLTADSSPHAIALHAADKGIVVPPISDPGYVTRLLALCLAEDVELVVPLNDHELPVLAEHRDRFQQVGVEVVVSSPQVVAKAADKLATVRFAREAGVSTATTYTRLSDALAGLSQGHLTFPLFVKPRWGTASIGIERVTGREELELVWRRADLVEASRGRPVEAERATGLLIQEALPGLEYGLDVINDLAGRYQATLVRRKLSMRAGETDCAITEACPALVEIGRRIGEALGHVGNLDCDVFWDGKRGHLLEMNPRFGGGYPFSAEAGADVPGALLAWAERRDPPAGWASPEPGVVTGKYYDLMRTGLLMAERRPVQARLAPGIS</sequence>
<keyword evidence="7" id="KW-1185">Reference proteome</keyword>
<evidence type="ECO:0000256" key="1">
    <source>
        <dbReference type="ARBA" id="ARBA00022598"/>
    </source>
</evidence>
<dbReference type="InterPro" id="IPR011761">
    <property type="entry name" value="ATP-grasp"/>
</dbReference>
<dbReference type="AlphaFoldDB" id="A0A7W5EQT2"/>
<dbReference type="Gene3D" id="3.40.50.20">
    <property type="match status" value="1"/>
</dbReference>
<dbReference type="Gene3D" id="3.30.1490.20">
    <property type="entry name" value="ATP-grasp fold, A domain"/>
    <property type="match status" value="1"/>
</dbReference>
<dbReference type="GO" id="GO:0005829">
    <property type="term" value="C:cytosol"/>
    <property type="evidence" value="ECO:0007669"/>
    <property type="project" value="TreeGrafter"/>
</dbReference>
<dbReference type="GO" id="GO:0005524">
    <property type="term" value="F:ATP binding"/>
    <property type="evidence" value="ECO:0007669"/>
    <property type="project" value="UniProtKB-UniRule"/>
</dbReference>
<dbReference type="NCBIfam" id="NF009404">
    <property type="entry name" value="PRK12767.1-3"/>
    <property type="match status" value="1"/>
</dbReference>
<evidence type="ECO:0000256" key="4">
    <source>
        <dbReference type="PROSITE-ProRule" id="PRU00409"/>
    </source>
</evidence>
<dbReference type="GO" id="GO:0046872">
    <property type="term" value="F:metal ion binding"/>
    <property type="evidence" value="ECO:0007669"/>
    <property type="project" value="InterPro"/>
</dbReference>
<dbReference type="InterPro" id="IPR013815">
    <property type="entry name" value="ATP_grasp_subdomain_1"/>
</dbReference>